<sequence length="62" mass="7031">MNRCRDAVVPKKARYSSQRPSCVFTEKVALSKQSLVVKFFALSPKRPLVLRRIKVIGSLVNL</sequence>
<dbReference type="AlphaFoldDB" id="A0A840RWW7"/>
<protein>
    <submittedName>
        <fullName evidence="1">Uncharacterized protein</fullName>
    </submittedName>
</protein>
<comment type="caution">
    <text evidence="1">The sequence shown here is derived from an EMBL/GenBank/DDBJ whole genome shotgun (WGS) entry which is preliminary data.</text>
</comment>
<reference evidence="1 2" key="1">
    <citation type="submission" date="2020-08" db="EMBL/GenBank/DDBJ databases">
        <title>Genomic Encyclopedia of Type Strains, Phase IV (KMG-IV): sequencing the most valuable type-strain genomes for metagenomic binning, comparative biology and taxonomic classification.</title>
        <authorList>
            <person name="Goeker M."/>
        </authorList>
    </citation>
    <scope>NUCLEOTIDE SEQUENCE [LARGE SCALE GENOMIC DNA]</scope>
    <source>
        <strain evidence="1 2">DSM 23240</strain>
    </source>
</reference>
<organism evidence="1 2">
    <name type="scientific">Glaciimonas immobilis</name>
    <dbReference type="NCBI Taxonomy" id="728004"/>
    <lineage>
        <taxon>Bacteria</taxon>
        <taxon>Pseudomonadati</taxon>
        <taxon>Pseudomonadota</taxon>
        <taxon>Betaproteobacteria</taxon>
        <taxon>Burkholderiales</taxon>
        <taxon>Oxalobacteraceae</taxon>
        <taxon>Glaciimonas</taxon>
    </lineage>
</organism>
<evidence type="ECO:0000313" key="1">
    <source>
        <dbReference type="EMBL" id="MBB5201164.1"/>
    </source>
</evidence>
<dbReference type="Proteomes" id="UP000571084">
    <property type="component" value="Unassembled WGS sequence"/>
</dbReference>
<evidence type="ECO:0000313" key="2">
    <source>
        <dbReference type="Proteomes" id="UP000571084"/>
    </source>
</evidence>
<gene>
    <name evidence="1" type="ORF">HNR39_003013</name>
</gene>
<proteinExistence type="predicted"/>
<name>A0A840RWW7_9BURK</name>
<accession>A0A840RWW7</accession>
<keyword evidence="2" id="KW-1185">Reference proteome</keyword>
<dbReference type="EMBL" id="JACHHQ010000006">
    <property type="protein sequence ID" value="MBB5201164.1"/>
    <property type="molecule type" value="Genomic_DNA"/>
</dbReference>